<proteinExistence type="predicted"/>
<feature type="compositionally biased region" description="Basic residues" evidence="1">
    <location>
        <begin position="359"/>
        <end position="375"/>
    </location>
</feature>
<dbReference type="PANTHER" id="PTHR14272">
    <property type="entry name" value="SERTA DOMAIN-CONTAINING PROTEIN 4"/>
    <property type="match status" value="1"/>
</dbReference>
<dbReference type="GO" id="GO:0005634">
    <property type="term" value="C:nucleus"/>
    <property type="evidence" value="ECO:0007669"/>
    <property type="project" value="InterPro"/>
</dbReference>
<dbReference type="PROSITE" id="PS51053">
    <property type="entry name" value="SERTA"/>
    <property type="match status" value="1"/>
</dbReference>
<sequence>MEVPKEGTGERWHACFFVPEQTRQTTQREEVMEKRGEEKRQLRGERAGLLSKEEMTLVLSMNPFLDPEGDPPLSTLQQIWESERCTKSCLSNSSLPCSSEEPFTREPHCRRVPDHVSLSRIAYFKRKFIDDEDEAPPFRFRTYCQSVAPVLEERAHVLRLSVEKMRFIDDPEAFLRRSVLVNNLLRRLRTEILLQSTDWCFPPNPALAAGPCVLPPSSSPPHPALHGSLPPRICLPPQAGPPHRKRYRMMRGQGFLRPDCAQTCCCIYAAAAAGHYLHLPFSMYDAALSACPATPHSPSFLQLANHSKLGFTIDVEDPDEEDEEVEDEEENEEDEEREEEEGDERQQAGTSFELMNKSSSKRTRTAAAAVKKHTRTKTETCTRHTVDEGEEDDEEEDSNASEKQLQKSSSGTSSLELDFMGLSENSQDTFQKMNE</sequence>
<evidence type="ECO:0000256" key="1">
    <source>
        <dbReference type="SAM" id="MobiDB-lite"/>
    </source>
</evidence>
<dbReference type="InterPro" id="IPR029708">
    <property type="entry name" value="SERTAD4"/>
</dbReference>
<feature type="domain" description="SERTA" evidence="2">
    <location>
        <begin position="150"/>
        <end position="196"/>
    </location>
</feature>
<gene>
    <name evidence="3" type="ORF">WMY93_017466</name>
</gene>
<dbReference type="EMBL" id="JBBPFD010000012">
    <property type="protein sequence ID" value="KAK7904859.1"/>
    <property type="molecule type" value="Genomic_DNA"/>
</dbReference>
<feature type="compositionally biased region" description="Acidic residues" evidence="1">
    <location>
        <begin position="315"/>
        <end position="343"/>
    </location>
</feature>
<dbReference type="PANTHER" id="PTHR14272:SF4">
    <property type="entry name" value="SERTA DOMAIN-CONTAINING PROTEIN 4"/>
    <property type="match status" value="1"/>
</dbReference>
<feature type="region of interest" description="Disordered" evidence="1">
    <location>
        <begin position="315"/>
        <end position="435"/>
    </location>
</feature>
<organism evidence="3 4">
    <name type="scientific">Mugilogobius chulae</name>
    <name type="common">yellowstripe goby</name>
    <dbReference type="NCBI Taxonomy" id="88201"/>
    <lineage>
        <taxon>Eukaryota</taxon>
        <taxon>Metazoa</taxon>
        <taxon>Chordata</taxon>
        <taxon>Craniata</taxon>
        <taxon>Vertebrata</taxon>
        <taxon>Euteleostomi</taxon>
        <taxon>Actinopterygii</taxon>
        <taxon>Neopterygii</taxon>
        <taxon>Teleostei</taxon>
        <taxon>Neoteleostei</taxon>
        <taxon>Acanthomorphata</taxon>
        <taxon>Gobiaria</taxon>
        <taxon>Gobiiformes</taxon>
        <taxon>Gobioidei</taxon>
        <taxon>Gobiidae</taxon>
        <taxon>Gobionellinae</taxon>
        <taxon>Mugilogobius</taxon>
    </lineage>
</organism>
<accession>A0AAW0NSP1</accession>
<feature type="compositionally biased region" description="Acidic residues" evidence="1">
    <location>
        <begin position="388"/>
        <end position="399"/>
    </location>
</feature>
<dbReference type="Pfam" id="PF06031">
    <property type="entry name" value="SERTA"/>
    <property type="match status" value="1"/>
</dbReference>
<protein>
    <recommendedName>
        <fullName evidence="2">SERTA domain-containing protein</fullName>
    </recommendedName>
</protein>
<keyword evidence="4" id="KW-1185">Reference proteome</keyword>
<feature type="compositionally biased region" description="Polar residues" evidence="1">
    <location>
        <begin position="401"/>
        <end position="415"/>
    </location>
</feature>
<reference evidence="4" key="1">
    <citation type="submission" date="2024-04" db="EMBL/GenBank/DDBJ databases">
        <title>Salinicola lusitanus LLJ914,a marine bacterium isolated from the Okinawa Trough.</title>
        <authorList>
            <person name="Li J."/>
        </authorList>
    </citation>
    <scope>NUCLEOTIDE SEQUENCE [LARGE SCALE GENOMIC DNA]</scope>
</reference>
<feature type="compositionally biased region" description="Basic and acidic residues" evidence="1">
    <location>
        <begin position="376"/>
        <end position="387"/>
    </location>
</feature>
<dbReference type="InterPro" id="IPR009263">
    <property type="entry name" value="SERTA_dom"/>
</dbReference>
<comment type="caution">
    <text evidence="3">The sequence shown here is derived from an EMBL/GenBank/DDBJ whole genome shotgun (WGS) entry which is preliminary data.</text>
</comment>
<name>A0AAW0NSP1_9GOBI</name>
<dbReference type="Proteomes" id="UP001460270">
    <property type="component" value="Unassembled WGS sequence"/>
</dbReference>
<dbReference type="AlphaFoldDB" id="A0AAW0NSP1"/>
<evidence type="ECO:0000313" key="4">
    <source>
        <dbReference type="Proteomes" id="UP001460270"/>
    </source>
</evidence>
<feature type="compositionally biased region" description="Polar residues" evidence="1">
    <location>
        <begin position="423"/>
        <end position="435"/>
    </location>
</feature>
<evidence type="ECO:0000259" key="2">
    <source>
        <dbReference type="PROSITE" id="PS51053"/>
    </source>
</evidence>
<evidence type="ECO:0000313" key="3">
    <source>
        <dbReference type="EMBL" id="KAK7904859.1"/>
    </source>
</evidence>